<dbReference type="InterPro" id="IPR037522">
    <property type="entry name" value="HD_GYP_dom"/>
</dbReference>
<name>X0S164_9ZZZZ</name>
<protein>
    <recommendedName>
        <fullName evidence="1">HD-GYP domain-containing protein</fullName>
    </recommendedName>
</protein>
<dbReference type="EMBL" id="BARS01003835">
    <property type="protein sequence ID" value="GAF68971.1"/>
    <property type="molecule type" value="Genomic_DNA"/>
</dbReference>
<dbReference type="PANTHER" id="PTHR43155:SF2">
    <property type="entry name" value="CYCLIC DI-GMP PHOSPHODIESTERASE PA4108"/>
    <property type="match status" value="1"/>
</dbReference>
<feature type="non-terminal residue" evidence="2">
    <location>
        <position position="1"/>
    </location>
</feature>
<dbReference type="Pfam" id="PF13487">
    <property type="entry name" value="HD_5"/>
    <property type="match status" value="1"/>
</dbReference>
<evidence type="ECO:0000259" key="1">
    <source>
        <dbReference type="PROSITE" id="PS51832"/>
    </source>
</evidence>
<dbReference type="Gene3D" id="1.10.3210.10">
    <property type="entry name" value="Hypothetical protein af1432"/>
    <property type="match status" value="1"/>
</dbReference>
<evidence type="ECO:0000313" key="2">
    <source>
        <dbReference type="EMBL" id="GAF68971.1"/>
    </source>
</evidence>
<dbReference type="SUPFAM" id="SSF109604">
    <property type="entry name" value="HD-domain/PDEase-like"/>
    <property type="match status" value="1"/>
</dbReference>
<reference evidence="2" key="1">
    <citation type="journal article" date="2014" name="Front. Microbiol.">
        <title>High frequency of phylogenetically diverse reductive dehalogenase-homologous genes in deep subseafloor sedimentary metagenomes.</title>
        <authorList>
            <person name="Kawai M."/>
            <person name="Futagami T."/>
            <person name="Toyoda A."/>
            <person name="Takaki Y."/>
            <person name="Nishi S."/>
            <person name="Hori S."/>
            <person name="Arai W."/>
            <person name="Tsubouchi T."/>
            <person name="Morono Y."/>
            <person name="Uchiyama I."/>
            <person name="Ito T."/>
            <person name="Fujiyama A."/>
            <person name="Inagaki F."/>
            <person name="Takami H."/>
        </authorList>
    </citation>
    <scope>NUCLEOTIDE SEQUENCE</scope>
    <source>
        <strain evidence="2">Expedition CK06-06</strain>
    </source>
</reference>
<comment type="caution">
    <text evidence="2">The sequence shown here is derived from an EMBL/GenBank/DDBJ whole genome shotgun (WGS) entry which is preliminary data.</text>
</comment>
<dbReference type="AlphaFoldDB" id="X0S164"/>
<feature type="domain" description="HD-GYP" evidence="1">
    <location>
        <begin position="1"/>
        <end position="132"/>
    </location>
</feature>
<proteinExistence type="predicted"/>
<organism evidence="2">
    <name type="scientific">marine sediment metagenome</name>
    <dbReference type="NCBI Taxonomy" id="412755"/>
    <lineage>
        <taxon>unclassified sequences</taxon>
        <taxon>metagenomes</taxon>
        <taxon>ecological metagenomes</taxon>
    </lineage>
</organism>
<dbReference type="CDD" id="cd00077">
    <property type="entry name" value="HDc"/>
    <property type="match status" value="1"/>
</dbReference>
<accession>X0S164</accession>
<sequence length="139" mass="15982">SVIKGNLTDDERRQIQNHVIHTEEMLLKLPFTDKLAQVPMIAASHHEWLNGRGYPKGLKGDQIPFPARMMCIADVWDALTAQDRPYKPAIPPEKSSQILKGGAEHDEFDKELVDLFISYRLWEQKPDEVAEFPDEDDEE</sequence>
<dbReference type="InterPro" id="IPR003607">
    <property type="entry name" value="HD/PDEase_dom"/>
</dbReference>
<gene>
    <name evidence="2" type="ORF">S01H1_07435</name>
</gene>
<dbReference type="PROSITE" id="PS51832">
    <property type="entry name" value="HD_GYP"/>
    <property type="match status" value="1"/>
</dbReference>
<dbReference type="PANTHER" id="PTHR43155">
    <property type="entry name" value="CYCLIC DI-GMP PHOSPHODIESTERASE PA4108-RELATED"/>
    <property type="match status" value="1"/>
</dbReference>